<dbReference type="GO" id="GO:0003700">
    <property type="term" value="F:DNA-binding transcription factor activity"/>
    <property type="evidence" value="ECO:0007669"/>
    <property type="project" value="TreeGrafter"/>
</dbReference>
<dbReference type="PANTHER" id="PTHR30146">
    <property type="entry name" value="LACI-RELATED TRANSCRIPTIONAL REPRESSOR"/>
    <property type="match status" value="1"/>
</dbReference>
<evidence type="ECO:0000256" key="3">
    <source>
        <dbReference type="ARBA" id="ARBA00023163"/>
    </source>
</evidence>
<dbReference type="PROSITE" id="PS50932">
    <property type="entry name" value="HTH_LACI_2"/>
    <property type="match status" value="1"/>
</dbReference>
<dbReference type="PANTHER" id="PTHR30146:SF109">
    <property type="entry name" value="HTH-TYPE TRANSCRIPTIONAL REGULATOR GALS"/>
    <property type="match status" value="1"/>
</dbReference>
<dbReference type="InterPro" id="IPR000843">
    <property type="entry name" value="HTH_LacI"/>
</dbReference>
<dbReference type="GO" id="GO:0000976">
    <property type="term" value="F:transcription cis-regulatory region binding"/>
    <property type="evidence" value="ECO:0007669"/>
    <property type="project" value="TreeGrafter"/>
</dbReference>
<gene>
    <name evidence="5" type="ORF">E0W69_003220</name>
</gene>
<dbReference type="SUPFAM" id="SSF53822">
    <property type="entry name" value="Periplasmic binding protein-like I"/>
    <property type="match status" value="1"/>
</dbReference>
<dbReference type="KEGG" id="arac:E0W69_003220"/>
<dbReference type="Gene3D" id="1.10.260.40">
    <property type="entry name" value="lambda repressor-like DNA-binding domains"/>
    <property type="match status" value="1"/>
</dbReference>
<protein>
    <submittedName>
        <fullName evidence="5">LacI family transcriptional regulator</fullName>
    </submittedName>
</protein>
<organism evidence="5 6">
    <name type="scientific">Rhizosphaericola mali</name>
    <dbReference type="NCBI Taxonomy" id="2545455"/>
    <lineage>
        <taxon>Bacteria</taxon>
        <taxon>Pseudomonadati</taxon>
        <taxon>Bacteroidota</taxon>
        <taxon>Chitinophagia</taxon>
        <taxon>Chitinophagales</taxon>
        <taxon>Chitinophagaceae</taxon>
        <taxon>Rhizosphaericola</taxon>
    </lineage>
</organism>
<keyword evidence="3" id="KW-0804">Transcription</keyword>
<dbReference type="CDD" id="cd01392">
    <property type="entry name" value="HTH_LacI"/>
    <property type="match status" value="1"/>
</dbReference>
<keyword evidence="1" id="KW-0805">Transcription regulation</keyword>
<dbReference type="InterPro" id="IPR025997">
    <property type="entry name" value="SBP_2_dom"/>
</dbReference>
<dbReference type="CDD" id="cd06267">
    <property type="entry name" value="PBP1_LacI_sugar_binding-like"/>
    <property type="match status" value="1"/>
</dbReference>
<evidence type="ECO:0000256" key="2">
    <source>
        <dbReference type="ARBA" id="ARBA00023125"/>
    </source>
</evidence>
<dbReference type="AlphaFoldDB" id="A0A5P2FX02"/>
<dbReference type="InterPro" id="IPR010982">
    <property type="entry name" value="Lambda_DNA-bd_dom_sf"/>
</dbReference>
<dbReference type="SUPFAM" id="SSF47413">
    <property type="entry name" value="lambda repressor-like DNA-binding domains"/>
    <property type="match status" value="1"/>
</dbReference>
<proteinExistence type="predicted"/>
<dbReference type="SMART" id="SM00354">
    <property type="entry name" value="HTH_LACI"/>
    <property type="match status" value="1"/>
</dbReference>
<dbReference type="Proteomes" id="UP000292424">
    <property type="component" value="Chromosome"/>
</dbReference>
<dbReference type="EMBL" id="CP044016">
    <property type="protein sequence ID" value="QES87715.1"/>
    <property type="molecule type" value="Genomic_DNA"/>
</dbReference>
<accession>A0A5P2FX02</accession>
<feature type="domain" description="HTH lacI-type" evidence="4">
    <location>
        <begin position="5"/>
        <end position="59"/>
    </location>
</feature>
<dbReference type="RefSeq" id="WP_131328602.1">
    <property type="nucleotide sequence ID" value="NZ_CP044016.1"/>
</dbReference>
<sequence>MEKTTTIKEIAVKLNVSTSTVSRALNNHPSIGEITRNRIKATAKEMNYAPNLAAIQFKKGKSFTIGVIIPELSETFFSDAISGIEDVTFKQGYNVIFGQSHNDIDKEKAILESFKRNRVDGILVSLSKTTKNLDHFHDLSKMNIPVVFFDRVPKTADFHYVKSDLYKVSVEIINFLWEKNHRNIALLKGPNCMASTNERMKGVLDGFIKKRVKTDGSLFGITDLTKEGTFIAMKDILSQKNRPTAIIAFNDFVALDAMEYIQAFTSLKINKDIVIVSYANNPLLKYLKVFKPAASVEQFPYLQGEKATSILLDLINNGQKLDEKGNIILNQIIIDAELVDTSKSYASPAVAV</sequence>
<keyword evidence="2" id="KW-0238">DNA-binding</keyword>
<dbReference type="Pfam" id="PF00356">
    <property type="entry name" value="LacI"/>
    <property type="match status" value="1"/>
</dbReference>
<evidence type="ECO:0000259" key="4">
    <source>
        <dbReference type="PROSITE" id="PS50932"/>
    </source>
</evidence>
<dbReference type="InterPro" id="IPR028082">
    <property type="entry name" value="Peripla_BP_I"/>
</dbReference>
<reference evidence="5 6" key="1">
    <citation type="submission" date="2019-09" db="EMBL/GenBank/DDBJ databases">
        <title>Complete genome sequence of Arachidicoccus sp. B3-10 isolated from apple orchard soil.</title>
        <authorList>
            <person name="Kim H.S."/>
            <person name="Han K.-I."/>
            <person name="Suh M.K."/>
            <person name="Lee K.C."/>
            <person name="Eom M.K."/>
            <person name="Kim J.-S."/>
            <person name="Kang S.W."/>
            <person name="Sin Y."/>
            <person name="Lee J.-S."/>
        </authorList>
    </citation>
    <scope>NUCLEOTIDE SEQUENCE [LARGE SCALE GENOMIC DNA]</scope>
    <source>
        <strain evidence="5 6">B3-10</strain>
    </source>
</reference>
<evidence type="ECO:0000256" key="1">
    <source>
        <dbReference type="ARBA" id="ARBA00023015"/>
    </source>
</evidence>
<evidence type="ECO:0000313" key="5">
    <source>
        <dbReference type="EMBL" id="QES87715.1"/>
    </source>
</evidence>
<dbReference type="Gene3D" id="3.40.50.2300">
    <property type="match status" value="2"/>
</dbReference>
<dbReference type="Pfam" id="PF13407">
    <property type="entry name" value="Peripla_BP_4"/>
    <property type="match status" value="1"/>
</dbReference>
<dbReference type="OrthoDB" id="667031at2"/>
<evidence type="ECO:0000313" key="6">
    <source>
        <dbReference type="Proteomes" id="UP000292424"/>
    </source>
</evidence>
<name>A0A5P2FX02_9BACT</name>
<keyword evidence="6" id="KW-1185">Reference proteome</keyword>